<comment type="caution">
    <text evidence="2">The sequence shown here is derived from an EMBL/GenBank/DDBJ whole genome shotgun (WGS) entry which is preliminary data.</text>
</comment>
<protein>
    <submittedName>
        <fullName evidence="2">Uncharacterized protein</fullName>
    </submittedName>
</protein>
<proteinExistence type="predicted"/>
<feature type="region of interest" description="Disordered" evidence="1">
    <location>
        <begin position="1"/>
        <end position="174"/>
    </location>
</feature>
<feature type="compositionally biased region" description="Pro residues" evidence="1">
    <location>
        <begin position="97"/>
        <end position="106"/>
    </location>
</feature>
<name>A0A423WKR1_CYTCH</name>
<evidence type="ECO:0000313" key="3">
    <source>
        <dbReference type="Proteomes" id="UP000284375"/>
    </source>
</evidence>
<dbReference type="Proteomes" id="UP000284375">
    <property type="component" value="Unassembled WGS sequence"/>
</dbReference>
<dbReference type="PANTHER" id="PTHR39474">
    <property type="entry name" value="UNNAMED PRODUCT"/>
    <property type="match status" value="1"/>
</dbReference>
<feature type="compositionally biased region" description="Low complexity" evidence="1">
    <location>
        <begin position="72"/>
        <end position="84"/>
    </location>
</feature>
<keyword evidence="3" id="KW-1185">Reference proteome</keyword>
<feature type="compositionally biased region" description="Polar residues" evidence="1">
    <location>
        <begin position="57"/>
        <end position="71"/>
    </location>
</feature>
<evidence type="ECO:0000256" key="1">
    <source>
        <dbReference type="SAM" id="MobiDB-lite"/>
    </source>
</evidence>
<accession>A0A423WKR1</accession>
<dbReference type="OrthoDB" id="4590138at2759"/>
<dbReference type="EMBL" id="LJZO01000002">
    <property type="protein sequence ID" value="ROW03919.1"/>
    <property type="molecule type" value="Genomic_DNA"/>
</dbReference>
<dbReference type="AlphaFoldDB" id="A0A423WKR1"/>
<feature type="compositionally biased region" description="Polar residues" evidence="1">
    <location>
        <begin position="85"/>
        <end position="95"/>
    </location>
</feature>
<sequence length="244" mass="24532">MTPAEKLGPSGSVDGSGAGRHRGRPRLSAITQANPSRPHHLTLASTIHIPATAKRAMSSSANSSPTAGQDHQTAAAAASTQPPSRSTQDGVANQTPAPQPAGPAPAPEGEDAAGPAAGAAAARSAASPAAQQQQQQQGAASDGLLEGDEGAAGTLGLPAPSPDGGGGGGVQTLEVDGKPMVLDHLGPMVVHKDGTLSRIANWHEMTDIERRNTVRVLVKRNQIRLSALREGLPKEGGGEPKESS</sequence>
<gene>
    <name evidence="2" type="ORF">VSDG_01002</name>
</gene>
<dbReference type="PANTHER" id="PTHR39474:SF1">
    <property type="entry name" value="FUNGAL SPECIFIC TRANSCRIPTION FACTOR"/>
    <property type="match status" value="1"/>
</dbReference>
<organism evidence="2 3">
    <name type="scientific">Cytospora chrysosperma</name>
    <name type="common">Cytospora canker fungus</name>
    <name type="synonym">Sphaeria chrysosperma</name>
    <dbReference type="NCBI Taxonomy" id="252740"/>
    <lineage>
        <taxon>Eukaryota</taxon>
        <taxon>Fungi</taxon>
        <taxon>Dikarya</taxon>
        <taxon>Ascomycota</taxon>
        <taxon>Pezizomycotina</taxon>
        <taxon>Sordariomycetes</taxon>
        <taxon>Sordariomycetidae</taxon>
        <taxon>Diaporthales</taxon>
        <taxon>Cytosporaceae</taxon>
        <taxon>Cytospora</taxon>
    </lineage>
</organism>
<feature type="compositionally biased region" description="Low complexity" evidence="1">
    <location>
        <begin position="112"/>
        <end position="143"/>
    </location>
</feature>
<reference evidence="2 3" key="1">
    <citation type="submission" date="2015-09" db="EMBL/GenBank/DDBJ databases">
        <title>Host preference determinants of Valsa canker pathogens revealed by comparative genomics.</title>
        <authorList>
            <person name="Yin Z."/>
            <person name="Huang L."/>
        </authorList>
    </citation>
    <scope>NUCLEOTIDE SEQUENCE [LARGE SCALE GENOMIC DNA]</scope>
    <source>
        <strain evidence="2 3">YSFL</strain>
    </source>
</reference>
<evidence type="ECO:0000313" key="2">
    <source>
        <dbReference type="EMBL" id="ROW03919.1"/>
    </source>
</evidence>
<dbReference type="STRING" id="252740.A0A423WKR1"/>